<evidence type="ECO:0000256" key="6">
    <source>
        <dbReference type="ARBA" id="ARBA00023078"/>
    </source>
</evidence>
<dbReference type="Gene3D" id="3.30.750.44">
    <property type="match status" value="1"/>
</dbReference>
<evidence type="ECO:0000256" key="8">
    <source>
        <dbReference type="ARBA" id="ARBA00060065"/>
    </source>
</evidence>
<reference evidence="11 12" key="1">
    <citation type="submission" date="2024-02" db="EMBL/GenBank/DDBJ databases">
        <title>de novo genome assembly of Solanum bulbocastanum strain 11H21.</title>
        <authorList>
            <person name="Hosaka A.J."/>
        </authorList>
    </citation>
    <scope>NUCLEOTIDE SEQUENCE [LARGE SCALE GENOMIC DNA]</scope>
    <source>
        <tissue evidence="11">Young leaves</tissue>
    </source>
</reference>
<evidence type="ECO:0000256" key="9">
    <source>
        <dbReference type="ARBA" id="ARBA00066637"/>
    </source>
</evidence>
<name>A0AAN8SQQ2_SOLBU</name>
<dbReference type="SMART" id="SM00228">
    <property type="entry name" value="PDZ"/>
    <property type="match status" value="1"/>
</dbReference>
<dbReference type="SUPFAM" id="SSF50156">
    <property type="entry name" value="PDZ domain-like"/>
    <property type="match status" value="1"/>
</dbReference>
<dbReference type="PROSITE" id="PS50106">
    <property type="entry name" value="PDZ"/>
    <property type="match status" value="1"/>
</dbReference>
<dbReference type="InterPro" id="IPR004447">
    <property type="entry name" value="Peptidase_S41A"/>
</dbReference>
<evidence type="ECO:0000313" key="12">
    <source>
        <dbReference type="Proteomes" id="UP001371456"/>
    </source>
</evidence>
<evidence type="ECO:0000256" key="2">
    <source>
        <dbReference type="ARBA" id="ARBA00009179"/>
    </source>
</evidence>
<dbReference type="GO" id="GO:0009543">
    <property type="term" value="C:chloroplast thylakoid lumen"/>
    <property type="evidence" value="ECO:0007669"/>
    <property type="project" value="UniProtKB-SubCell"/>
</dbReference>
<keyword evidence="3" id="KW-0645">Protease</keyword>
<comment type="subcellular location">
    <subcellularLocation>
        <location evidence="1">Plastid</location>
        <location evidence="1">Chloroplast thylakoid lumen</location>
    </subcellularLocation>
</comment>
<dbReference type="GO" id="GO:0004252">
    <property type="term" value="F:serine-type endopeptidase activity"/>
    <property type="evidence" value="ECO:0007669"/>
    <property type="project" value="UniProtKB-EC"/>
</dbReference>
<dbReference type="Gene3D" id="3.90.226.10">
    <property type="entry name" value="2-enoyl-CoA Hydratase, Chain A, domain 1"/>
    <property type="match status" value="1"/>
</dbReference>
<evidence type="ECO:0000256" key="5">
    <source>
        <dbReference type="ARBA" id="ARBA00022825"/>
    </source>
</evidence>
<comment type="catalytic activity">
    <reaction evidence="7">
        <text>The enzyme shows specific recognition of a C-terminal tripeptide, Xaa-Yaa-Zaa, in which Xaa is preferably Ala or Leu, Yaa is preferably Ala or Tyr, and Zaa is preferably Ala, but then cleaves at a variable distance from the C-terminus. A typical cleavage is -Ala-Ala-|-Arg-Ala-Ala-Lys-Glu-Asn-Tyr-Ala-Leu-Ala-Ala.</text>
        <dbReference type="EC" id="3.4.21.102"/>
    </reaction>
</comment>
<dbReference type="NCBIfam" id="TIGR00225">
    <property type="entry name" value="prc"/>
    <property type="match status" value="1"/>
</dbReference>
<dbReference type="Proteomes" id="UP001371456">
    <property type="component" value="Unassembled WGS sequence"/>
</dbReference>
<evidence type="ECO:0000256" key="7">
    <source>
        <dbReference type="ARBA" id="ARBA00051784"/>
    </source>
</evidence>
<dbReference type="PANTHER" id="PTHR32060:SF7">
    <property type="entry name" value="CARBOXYL-TERMINAL-PROCESSING PEPTIDASE 2, CHLOROPLASTIC"/>
    <property type="match status" value="1"/>
</dbReference>
<dbReference type="InterPro" id="IPR036034">
    <property type="entry name" value="PDZ_sf"/>
</dbReference>
<proteinExistence type="inferred from homology"/>
<accession>A0AAN8SQQ2</accession>
<evidence type="ECO:0000256" key="3">
    <source>
        <dbReference type="ARBA" id="ARBA00022670"/>
    </source>
</evidence>
<dbReference type="SUPFAM" id="SSF52096">
    <property type="entry name" value="ClpP/crotonase"/>
    <property type="match status" value="1"/>
</dbReference>
<keyword evidence="12" id="KW-1185">Reference proteome</keyword>
<protein>
    <recommendedName>
        <fullName evidence="9">C-terminal processing peptidase</fullName>
        <ecNumber evidence="9">3.4.21.102</ecNumber>
    </recommendedName>
</protein>
<dbReference type="InterPro" id="IPR001478">
    <property type="entry name" value="PDZ"/>
</dbReference>
<dbReference type="CDD" id="cd06782">
    <property type="entry name" value="cpPDZ_CPP-like"/>
    <property type="match status" value="1"/>
</dbReference>
<keyword evidence="4" id="KW-0378">Hydrolase</keyword>
<sequence>MEALLGSSPSPSPSLSFIVTRRNPITSFKVLSWNSLYSGSNYSRVYHPILRLKRTGNDNSGSCSPLCYIEQMYRNRMFSEPIRRCRKIFIDKQSLLVIQNGLAFLPRKFKTSLHKTLKHSEIFKSIVPEIFVRSCIGLMLVMAVNAAVVKAPSFALTEENLLFLEAWRTIDRAYIDKTFNGQSWFRYREDALRNEPMNTRQETYAAIKKMLATLDDPFTRFLEPEKFKSLRSGTQNALTGVGLSIGYPSGKNKSAFGLVVISASPGGPANRAGISSGDIILQIDNTSTENMDPNINRGPEGSGVELTVLCGSETRKLSLIREKVSLNPVKSRICKLPTGGDDAPQIGYIKLSTFNQNASGAVREAIETLRKNNVKAFVLDLRDNSGGLFPEGVEIAKIWLDKGVIVYICDSRGVRDIYDTDGSNVVAASEPLAVLVNKGTASASEILAGALKDNKRAQLFGEPTYGKGKIQSVFQLSDGSGVAVTVARYETPAHNDIDKVGVIPDHPLPASFPKDDESFCNCLQNPAAACHLDRVSLSIQSDNSDVRVGSYLTRLPFYK</sequence>
<dbReference type="Gene3D" id="2.30.42.10">
    <property type="match status" value="1"/>
</dbReference>
<organism evidence="11 12">
    <name type="scientific">Solanum bulbocastanum</name>
    <name type="common">Wild potato</name>
    <dbReference type="NCBI Taxonomy" id="147425"/>
    <lineage>
        <taxon>Eukaryota</taxon>
        <taxon>Viridiplantae</taxon>
        <taxon>Streptophyta</taxon>
        <taxon>Embryophyta</taxon>
        <taxon>Tracheophyta</taxon>
        <taxon>Spermatophyta</taxon>
        <taxon>Magnoliopsida</taxon>
        <taxon>eudicotyledons</taxon>
        <taxon>Gunneridae</taxon>
        <taxon>Pentapetalae</taxon>
        <taxon>asterids</taxon>
        <taxon>lamiids</taxon>
        <taxon>Solanales</taxon>
        <taxon>Solanaceae</taxon>
        <taxon>Solanoideae</taxon>
        <taxon>Solaneae</taxon>
        <taxon>Solanum</taxon>
    </lineage>
</organism>
<dbReference type="Pfam" id="PF00595">
    <property type="entry name" value="PDZ"/>
    <property type="match status" value="1"/>
</dbReference>
<dbReference type="EC" id="3.4.21.102" evidence="9"/>
<dbReference type="InterPro" id="IPR029045">
    <property type="entry name" value="ClpP/crotonase-like_dom_sf"/>
</dbReference>
<evidence type="ECO:0000256" key="1">
    <source>
        <dbReference type="ARBA" id="ARBA00004456"/>
    </source>
</evidence>
<gene>
    <name evidence="11" type="ORF">RDI58_028132</name>
</gene>
<comment type="function">
    <text evidence="8">Protease involved in the C-terminal processing of the chloroplastic D1 protein of photosystem II. This proteolytic processing is necessary to allow the light-driven assembly of the tetranuclear manganese cluster, which is responsible for photosynthetic water oxidation.</text>
</comment>
<dbReference type="EMBL" id="JBANQN010000012">
    <property type="protein sequence ID" value="KAK6772894.1"/>
    <property type="molecule type" value="Genomic_DNA"/>
</dbReference>
<dbReference type="FunFam" id="3.30.750.44:FF:000002">
    <property type="entry name" value="carboxyl-terminal-processing peptidase 2, chloroplastic"/>
    <property type="match status" value="1"/>
</dbReference>
<feature type="domain" description="PDZ" evidence="10">
    <location>
        <begin position="227"/>
        <end position="291"/>
    </location>
</feature>
<dbReference type="FunFam" id="3.90.226.10:FF:000043">
    <property type="entry name" value="carboxyl-terminal-processing peptidase 2, chloroplastic"/>
    <property type="match status" value="1"/>
</dbReference>
<evidence type="ECO:0000313" key="11">
    <source>
        <dbReference type="EMBL" id="KAK6772894.1"/>
    </source>
</evidence>
<evidence type="ECO:0000256" key="4">
    <source>
        <dbReference type="ARBA" id="ARBA00022801"/>
    </source>
</evidence>
<dbReference type="CDD" id="cd07560">
    <property type="entry name" value="Peptidase_S41_CPP"/>
    <property type="match status" value="1"/>
</dbReference>
<dbReference type="Pfam" id="PF03572">
    <property type="entry name" value="Peptidase_S41"/>
    <property type="match status" value="1"/>
</dbReference>
<dbReference type="PANTHER" id="PTHR32060">
    <property type="entry name" value="TAIL-SPECIFIC PROTEASE"/>
    <property type="match status" value="1"/>
</dbReference>
<keyword evidence="5" id="KW-0720">Serine protease</keyword>
<dbReference type="GO" id="GO:0006508">
    <property type="term" value="P:proteolysis"/>
    <property type="evidence" value="ECO:0007669"/>
    <property type="project" value="UniProtKB-KW"/>
</dbReference>
<comment type="similarity">
    <text evidence="2">Belongs to the peptidase S41A family.</text>
</comment>
<dbReference type="AlphaFoldDB" id="A0AAN8SQQ2"/>
<evidence type="ECO:0000259" key="10">
    <source>
        <dbReference type="PROSITE" id="PS50106"/>
    </source>
</evidence>
<dbReference type="SMART" id="SM00245">
    <property type="entry name" value="TSPc"/>
    <property type="match status" value="1"/>
</dbReference>
<comment type="caution">
    <text evidence="11">The sequence shown here is derived from an EMBL/GenBank/DDBJ whole genome shotgun (WGS) entry which is preliminary data.</text>
</comment>
<keyword evidence="6" id="KW-0793">Thylakoid</keyword>
<dbReference type="InterPro" id="IPR005151">
    <property type="entry name" value="Tail-specific_protease"/>
</dbReference>